<dbReference type="InterPro" id="IPR051401">
    <property type="entry name" value="GtrA_CellWall_Glycosyl"/>
</dbReference>
<feature type="transmembrane region" description="Helical" evidence="6">
    <location>
        <begin position="20"/>
        <end position="43"/>
    </location>
</feature>
<evidence type="ECO:0000313" key="9">
    <source>
        <dbReference type="Proteomes" id="UP000295620"/>
    </source>
</evidence>
<keyword evidence="4 6" id="KW-1133">Transmembrane helix</keyword>
<accession>A0A4R6SVA5</accession>
<proteinExistence type="inferred from homology"/>
<dbReference type="InterPro" id="IPR007267">
    <property type="entry name" value="GtrA_DPMS_TM"/>
</dbReference>
<evidence type="ECO:0000256" key="4">
    <source>
        <dbReference type="ARBA" id="ARBA00022989"/>
    </source>
</evidence>
<evidence type="ECO:0000313" key="8">
    <source>
        <dbReference type="EMBL" id="TDQ08379.1"/>
    </source>
</evidence>
<feature type="transmembrane region" description="Helical" evidence="6">
    <location>
        <begin position="124"/>
        <end position="144"/>
    </location>
</feature>
<comment type="subcellular location">
    <subcellularLocation>
        <location evidence="1">Membrane</location>
        <topology evidence="1">Multi-pass membrane protein</topology>
    </subcellularLocation>
</comment>
<evidence type="ECO:0000256" key="1">
    <source>
        <dbReference type="ARBA" id="ARBA00004141"/>
    </source>
</evidence>
<comment type="caution">
    <text evidence="8">The sequence shown here is derived from an EMBL/GenBank/DDBJ whole genome shotgun (WGS) entry which is preliminary data.</text>
</comment>
<evidence type="ECO:0000256" key="6">
    <source>
        <dbReference type="SAM" id="Phobius"/>
    </source>
</evidence>
<comment type="similarity">
    <text evidence="2">Belongs to the GtrA family.</text>
</comment>
<sequence>MIQNEKLKEDRLKLPKKTSVFMFIKAQLSAFVGGIVDYSAMIACTELLGIHYTISIAIGGVIGAILNFSVNRYWTFNTNKASNSPVGNQLVKFIFVVAGSIFLKSSGTYLFTTFLHTDYKISRLIIDIIVSLGFNYVLQTYWVFRKRPVKSVPL</sequence>
<dbReference type="PANTHER" id="PTHR38459">
    <property type="entry name" value="PROPHAGE BACTOPRENOL-LINKED GLUCOSE TRANSLOCASE HOMOLOG"/>
    <property type="match status" value="1"/>
</dbReference>
<keyword evidence="3 6" id="KW-0812">Transmembrane</keyword>
<dbReference type="Pfam" id="PF04138">
    <property type="entry name" value="GtrA_DPMS_TM"/>
    <property type="match status" value="1"/>
</dbReference>
<dbReference type="AlphaFoldDB" id="A0A4R6SVA5"/>
<organism evidence="8 9">
    <name type="scientific">Pedobacter metabolipauper</name>
    <dbReference type="NCBI Taxonomy" id="425513"/>
    <lineage>
        <taxon>Bacteria</taxon>
        <taxon>Pseudomonadati</taxon>
        <taxon>Bacteroidota</taxon>
        <taxon>Sphingobacteriia</taxon>
        <taxon>Sphingobacteriales</taxon>
        <taxon>Sphingobacteriaceae</taxon>
        <taxon>Pedobacter</taxon>
    </lineage>
</organism>
<feature type="transmembrane region" description="Helical" evidence="6">
    <location>
        <begin position="49"/>
        <end position="70"/>
    </location>
</feature>
<keyword evidence="9" id="KW-1185">Reference proteome</keyword>
<evidence type="ECO:0000256" key="5">
    <source>
        <dbReference type="ARBA" id="ARBA00023136"/>
    </source>
</evidence>
<feature type="transmembrane region" description="Helical" evidence="6">
    <location>
        <begin position="90"/>
        <end position="112"/>
    </location>
</feature>
<name>A0A4R6SVA5_9SPHI</name>
<dbReference type="Proteomes" id="UP000295620">
    <property type="component" value="Unassembled WGS sequence"/>
</dbReference>
<keyword evidence="5 6" id="KW-0472">Membrane</keyword>
<evidence type="ECO:0000256" key="2">
    <source>
        <dbReference type="ARBA" id="ARBA00009399"/>
    </source>
</evidence>
<dbReference type="RefSeq" id="WP_243732531.1">
    <property type="nucleotide sequence ID" value="NZ_SNYC01000005.1"/>
</dbReference>
<dbReference type="PANTHER" id="PTHR38459:SF1">
    <property type="entry name" value="PROPHAGE BACTOPRENOL-LINKED GLUCOSE TRANSLOCASE HOMOLOG"/>
    <property type="match status" value="1"/>
</dbReference>
<dbReference type="GO" id="GO:0000271">
    <property type="term" value="P:polysaccharide biosynthetic process"/>
    <property type="evidence" value="ECO:0007669"/>
    <property type="project" value="InterPro"/>
</dbReference>
<gene>
    <name evidence="8" type="ORF">ATK78_2891</name>
</gene>
<dbReference type="EMBL" id="SNYC01000005">
    <property type="protein sequence ID" value="TDQ08379.1"/>
    <property type="molecule type" value="Genomic_DNA"/>
</dbReference>
<protein>
    <submittedName>
        <fullName evidence="8">Putative flippase GtrA</fullName>
    </submittedName>
</protein>
<evidence type="ECO:0000259" key="7">
    <source>
        <dbReference type="Pfam" id="PF04138"/>
    </source>
</evidence>
<reference evidence="8 9" key="1">
    <citation type="submission" date="2019-03" db="EMBL/GenBank/DDBJ databases">
        <title>Genomic Encyclopedia of Archaeal and Bacterial Type Strains, Phase II (KMG-II): from individual species to whole genera.</title>
        <authorList>
            <person name="Goeker M."/>
        </authorList>
    </citation>
    <scope>NUCLEOTIDE SEQUENCE [LARGE SCALE GENOMIC DNA]</scope>
    <source>
        <strain evidence="8 9">DSM 19035</strain>
    </source>
</reference>
<evidence type="ECO:0000256" key="3">
    <source>
        <dbReference type="ARBA" id="ARBA00022692"/>
    </source>
</evidence>
<dbReference type="GO" id="GO:0005886">
    <property type="term" value="C:plasma membrane"/>
    <property type="evidence" value="ECO:0007669"/>
    <property type="project" value="TreeGrafter"/>
</dbReference>
<feature type="domain" description="GtrA/DPMS transmembrane" evidence="7">
    <location>
        <begin position="32"/>
        <end position="144"/>
    </location>
</feature>